<reference evidence="1" key="1">
    <citation type="submission" date="2021-06" db="EMBL/GenBank/DDBJ databases">
        <authorList>
            <person name="Kallberg Y."/>
            <person name="Tangrot J."/>
            <person name="Rosling A."/>
        </authorList>
    </citation>
    <scope>NUCLEOTIDE SEQUENCE</scope>
    <source>
        <strain evidence="1">IN212</strain>
    </source>
</reference>
<name>A0A9N9J841_9GLOM</name>
<proteinExistence type="predicted"/>
<accession>A0A9N9J841</accession>
<evidence type="ECO:0000313" key="2">
    <source>
        <dbReference type="Proteomes" id="UP000789396"/>
    </source>
</evidence>
<comment type="caution">
    <text evidence="1">The sequence shown here is derived from an EMBL/GenBank/DDBJ whole genome shotgun (WGS) entry which is preliminary data.</text>
</comment>
<dbReference type="EMBL" id="CAJVPZ010044810">
    <property type="protein sequence ID" value="CAG8768191.1"/>
    <property type="molecule type" value="Genomic_DNA"/>
</dbReference>
<feature type="non-terminal residue" evidence="1">
    <location>
        <position position="1"/>
    </location>
</feature>
<feature type="non-terminal residue" evidence="1">
    <location>
        <position position="73"/>
    </location>
</feature>
<organism evidence="1 2">
    <name type="scientific">Racocetra fulgida</name>
    <dbReference type="NCBI Taxonomy" id="60492"/>
    <lineage>
        <taxon>Eukaryota</taxon>
        <taxon>Fungi</taxon>
        <taxon>Fungi incertae sedis</taxon>
        <taxon>Mucoromycota</taxon>
        <taxon>Glomeromycotina</taxon>
        <taxon>Glomeromycetes</taxon>
        <taxon>Diversisporales</taxon>
        <taxon>Gigasporaceae</taxon>
        <taxon>Racocetra</taxon>
    </lineage>
</organism>
<keyword evidence="2" id="KW-1185">Reference proteome</keyword>
<protein>
    <submittedName>
        <fullName evidence="1">11680_t:CDS:1</fullName>
    </submittedName>
</protein>
<gene>
    <name evidence="1" type="ORF">RFULGI_LOCUS14859</name>
</gene>
<evidence type="ECO:0000313" key="1">
    <source>
        <dbReference type="EMBL" id="CAG8768191.1"/>
    </source>
</evidence>
<dbReference type="AlphaFoldDB" id="A0A9N9J841"/>
<dbReference type="Proteomes" id="UP000789396">
    <property type="component" value="Unassembled WGS sequence"/>
</dbReference>
<dbReference type="OrthoDB" id="2420497at2759"/>
<sequence length="73" mass="8166">SSPAICLAESMEEDAQELLVRNHNVFATDISESGQTMGLDAEPIKQKPYCIPSDEQEFLQVIRKMEKLGVIRS</sequence>